<keyword evidence="4" id="KW-0479">Metal-binding</keyword>
<dbReference type="EC" id="2.3.1.234" evidence="1"/>
<dbReference type="GO" id="GO:0006400">
    <property type="term" value="P:tRNA modification"/>
    <property type="evidence" value="ECO:0007669"/>
    <property type="project" value="UniProtKB-ARBA"/>
</dbReference>
<dbReference type="GO" id="GO:0061711">
    <property type="term" value="F:tRNA N(6)-L-threonylcarbamoyladenine synthase activity"/>
    <property type="evidence" value="ECO:0007669"/>
    <property type="project" value="UniProtKB-EC"/>
</dbReference>
<gene>
    <name evidence="9" type="ORF">METZ01_LOCUS190032</name>
</gene>
<reference evidence="9" key="1">
    <citation type="submission" date="2018-05" db="EMBL/GenBank/DDBJ databases">
        <authorList>
            <person name="Lanie J.A."/>
            <person name="Ng W.-L."/>
            <person name="Kazmierczak K.M."/>
            <person name="Andrzejewski T.M."/>
            <person name="Davidsen T.M."/>
            <person name="Wayne K.J."/>
            <person name="Tettelin H."/>
            <person name="Glass J.I."/>
            <person name="Rusch D."/>
            <person name="Podicherti R."/>
            <person name="Tsui H.-C.T."/>
            <person name="Winkler M.E."/>
        </authorList>
    </citation>
    <scope>NUCLEOTIDE SEQUENCE</scope>
</reference>
<keyword evidence="5" id="KW-0012">Acyltransferase</keyword>
<feature type="non-terminal residue" evidence="9">
    <location>
        <position position="173"/>
    </location>
</feature>
<evidence type="ECO:0000256" key="5">
    <source>
        <dbReference type="ARBA" id="ARBA00023315"/>
    </source>
</evidence>
<dbReference type="InterPro" id="IPR043129">
    <property type="entry name" value="ATPase_NBD"/>
</dbReference>
<evidence type="ECO:0000256" key="3">
    <source>
        <dbReference type="ARBA" id="ARBA00022694"/>
    </source>
</evidence>
<comment type="catalytic activity">
    <reaction evidence="6">
        <text>L-threonylcarbamoyladenylate + adenosine(37) in tRNA = N(6)-L-threonylcarbamoyladenosine(37) in tRNA + AMP + H(+)</text>
        <dbReference type="Rhea" id="RHEA:37059"/>
        <dbReference type="Rhea" id="RHEA-COMP:10162"/>
        <dbReference type="Rhea" id="RHEA-COMP:10163"/>
        <dbReference type="ChEBI" id="CHEBI:15378"/>
        <dbReference type="ChEBI" id="CHEBI:73682"/>
        <dbReference type="ChEBI" id="CHEBI:74411"/>
        <dbReference type="ChEBI" id="CHEBI:74418"/>
        <dbReference type="ChEBI" id="CHEBI:456215"/>
        <dbReference type="EC" id="2.3.1.234"/>
    </reaction>
</comment>
<dbReference type="PRINTS" id="PR00789">
    <property type="entry name" value="OSIALOPTASE"/>
</dbReference>
<dbReference type="InterPro" id="IPR017861">
    <property type="entry name" value="KAE1/TsaD"/>
</dbReference>
<dbReference type="GO" id="GO:0070525">
    <property type="term" value="P:tRNA threonylcarbamoyladenosine metabolic process"/>
    <property type="evidence" value="ECO:0007669"/>
    <property type="project" value="UniProtKB-ARBA"/>
</dbReference>
<dbReference type="EMBL" id="UINC01039140">
    <property type="protein sequence ID" value="SVB37178.1"/>
    <property type="molecule type" value="Genomic_DNA"/>
</dbReference>
<evidence type="ECO:0000256" key="7">
    <source>
        <dbReference type="SAM" id="MobiDB-lite"/>
    </source>
</evidence>
<name>A0A382DFI7_9ZZZZ</name>
<dbReference type="AlphaFoldDB" id="A0A382DFI7"/>
<feature type="domain" description="Gcp-like" evidence="8">
    <location>
        <begin position="1"/>
        <end position="170"/>
    </location>
</feature>
<evidence type="ECO:0000313" key="9">
    <source>
        <dbReference type="EMBL" id="SVB37178.1"/>
    </source>
</evidence>
<protein>
    <recommendedName>
        <fullName evidence="1">N(6)-L-threonylcarbamoyladenine synthase</fullName>
        <ecNumber evidence="1">2.3.1.234</ecNumber>
    </recommendedName>
</protein>
<dbReference type="InterPro" id="IPR017860">
    <property type="entry name" value="Peptidase_M22_CS"/>
</dbReference>
<evidence type="ECO:0000259" key="8">
    <source>
        <dbReference type="Pfam" id="PF00814"/>
    </source>
</evidence>
<feature type="compositionally biased region" description="Basic and acidic residues" evidence="7">
    <location>
        <begin position="154"/>
        <end position="166"/>
    </location>
</feature>
<dbReference type="GO" id="GO:0046872">
    <property type="term" value="F:metal ion binding"/>
    <property type="evidence" value="ECO:0007669"/>
    <property type="project" value="UniProtKB-KW"/>
</dbReference>
<keyword evidence="2" id="KW-0808">Transferase</keyword>
<accession>A0A382DFI7</accession>
<evidence type="ECO:0000256" key="4">
    <source>
        <dbReference type="ARBA" id="ARBA00022723"/>
    </source>
</evidence>
<dbReference type="Gene3D" id="3.30.420.40">
    <property type="match status" value="2"/>
</dbReference>
<evidence type="ECO:0000256" key="2">
    <source>
        <dbReference type="ARBA" id="ARBA00022679"/>
    </source>
</evidence>
<dbReference type="SUPFAM" id="SSF53067">
    <property type="entry name" value="Actin-like ATPase domain"/>
    <property type="match status" value="2"/>
</dbReference>
<dbReference type="Pfam" id="PF00814">
    <property type="entry name" value="TsaD"/>
    <property type="match status" value="1"/>
</dbReference>
<sequence>MHERYGGIIPEISSREHLTSIIPVVNEALNEASITADQLDVVSVTYGPGLAGSLLVGVNVAKGLALSWDKPLLGINHLEGHIYAGWLEGVFEKANTGFPLVCLIASGGHTEIVLMKGHLDYQVVARTRDDAAGEAFDKVARVLGLGFPGGPEIQREAEGANHEMDPFPRPSIK</sequence>
<dbReference type="PANTHER" id="PTHR11735:SF6">
    <property type="entry name" value="TRNA N6-ADENOSINE THREONYLCARBAMOYLTRANSFERASE, MITOCHONDRIAL"/>
    <property type="match status" value="1"/>
</dbReference>
<evidence type="ECO:0000256" key="1">
    <source>
        <dbReference type="ARBA" id="ARBA00012156"/>
    </source>
</evidence>
<dbReference type="PROSITE" id="PS01016">
    <property type="entry name" value="GLYCOPROTEASE"/>
    <property type="match status" value="1"/>
</dbReference>
<evidence type="ECO:0000256" key="6">
    <source>
        <dbReference type="ARBA" id="ARBA00048117"/>
    </source>
</evidence>
<proteinExistence type="predicted"/>
<organism evidence="9">
    <name type="scientific">marine metagenome</name>
    <dbReference type="NCBI Taxonomy" id="408172"/>
    <lineage>
        <taxon>unclassified sequences</taxon>
        <taxon>metagenomes</taxon>
        <taxon>ecological metagenomes</taxon>
    </lineage>
</organism>
<dbReference type="InterPro" id="IPR000905">
    <property type="entry name" value="Gcp-like_dom"/>
</dbReference>
<feature type="region of interest" description="Disordered" evidence="7">
    <location>
        <begin position="154"/>
        <end position="173"/>
    </location>
</feature>
<keyword evidence="3" id="KW-0819">tRNA processing</keyword>
<dbReference type="PANTHER" id="PTHR11735">
    <property type="entry name" value="TRNA N6-ADENOSINE THREONYLCARBAMOYLTRANSFERASE"/>
    <property type="match status" value="1"/>
</dbReference>